<evidence type="ECO:0000256" key="2">
    <source>
        <dbReference type="ARBA" id="ARBA00023002"/>
    </source>
</evidence>
<dbReference type="GO" id="GO:0009073">
    <property type="term" value="P:aromatic amino acid family biosynthetic process"/>
    <property type="evidence" value="ECO:0007669"/>
    <property type="project" value="UniProtKB-KW"/>
</dbReference>
<keyword evidence="3" id="KW-0028">Amino-acid biosynthesis</keyword>
<keyword evidence="2" id="KW-0560">Oxidoreductase</keyword>
<dbReference type="CDD" id="cd01065">
    <property type="entry name" value="NAD_bind_Shikimate_DH"/>
    <property type="match status" value="1"/>
</dbReference>
<proteinExistence type="predicted"/>
<keyword evidence="3" id="KW-0057">Aromatic amino acid biosynthesis</keyword>
<feature type="domain" description="Shikimate dehydrogenase substrate binding N-terminal" evidence="4">
    <location>
        <begin position="1"/>
        <end position="75"/>
    </location>
</feature>
<dbReference type="GO" id="GO:0005829">
    <property type="term" value="C:cytosol"/>
    <property type="evidence" value="ECO:0007669"/>
    <property type="project" value="TreeGrafter"/>
</dbReference>
<dbReference type="GO" id="GO:0019632">
    <property type="term" value="P:shikimate metabolic process"/>
    <property type="evidence" value="ECO:0007669"/>
    <property type="project" value="TreeGrafter"/>
</dbReference>
<sequence>MHMAEGRAQGIDYRYTLIDPDAMSGPKRLLAELIDNAETAGYTGLNITHPYKTLVVDELDTLSDDARNVGAVNTVIFRDGRRIGHNTDFWGFAESLRQNLKGVRLDTVLQLGAGGAGAAVTHALRSLGVRRLLINDRSEKVADVLAAKTGAEVVTDPSAAAQADGIVNATPMGMAAHPGLAIPPDHLEPRHWVADIVYVPLETELLRIARALGCHTLDGAGMAIYQAAKAFELFCGLKADPERMRRTFDTFGAQP</sequence>
<evidence type="ECO:0000313" key="6">
    <source>
        <dbReference type="EMBL" id="PTN00676.1"/>
    </source>
</evidence>
<dbReference type="GO" id="GO:0009423">
    <property type="term" value="P:chorismate biosynthetic process"/>
    <property type="evidence" value="ECO:0007669"/>
    <property type="project" value="TreeGrafter"/>
</dbReference>
<feature type="domain" description="SDH C-terminal" evidence="5">
    <location>
        <begin position="219"/>
        <end position="246"/>
    </location>
</feature>
<reference evidence="6 7" key="1">
    <citation type="submission" date="2018-04" db="EMBL/GenBank/DDBJ databases">
        <title>Genomic Encyclopedia of Archaeal and Bacterial Type Strains, Phase II (KMG-II): from individual species to whole genera.</title>
        <authorList>
            <person name="Goeker M."/>
        </authorList>
    </citation>
    <scope>NUCLEOTIDE SEQUENCE [LARGE SCALE GENOMIC DNA]</scope>
    <source>
        <strain evidence="6 7">DSM 18064</strain>
    </source>
</reference>
<dbReference type="Proteomes" id="UP000243859">
    <property type="component" value="Unassembled WGS sequence"/>
</dbReference>
<dbReference type="Pfam" id="PF18317">
    <property type="entry name" value="SDH_C"/>
    <property type="match status" value="1"/>
</dbReference>
<accession>A0A2T5BNX1</accession>
<protein>
    <submittedName>
        <fullName evidence="6">Shikimate dehydrogenase</fullName>
    </submittedName>
</protein>
<dbReference type="InterPro" id="IPR036291">
    <property type="entry name" value="NAD(P)-bd_dom_sf"/>
</dbReference>
<dbReference type="PANTHER" id="PTHR21089:SF1">
    <property type="entry name" value="BIFUNCTIONAL 3-DEHYDROQUINATE DEHYDRATASE_SHIKIMATE DEHYDROGENASE, CHLOROPLASTIC"/>
    <property type="match status" value="1"/>
</dbReference>
<comment type="caution">
    <text evidence="6">The sequence shown here is derived from an EMBL/GenBank/DDBJ whole genome shotgun (WGS) entry which is preliminary data.</text>
</comment>
<organism evidence="6 7">
    <name type="scientific">Rhodovulum imhoffii</name>
    <dbReference type="NCBI Taxonomy" id="365340"/>
    <lineage>
        <taxon>Bacteria</taxon>
        <taxon>Pseudomonadati</taxon>
        <taxon>Pseudomonadota</taxon>
        <taxon>Alphaproteobacteria</taxon>
        <taxon>Rhodobacterales</taxon>
        <taxon>Paracoccaceae</taxon>
        <taxon>Rhodovulum</taxon>
    </lineage>
</organism>
<evidence type="ECO:0000313" key="7">
    <source>
        <dbReference type="Proteomes" id="UP000243859"/>
    </source>
</evidence>
<dbReference type="GO" id="GO:0050661">
    <property type="term" value="F:NADP binding"/>
    <property type="evidence" value="ECO:0007669"/>
    <property type="project" value="TreeGrafter"/>
</dbReference>
<evidence type="ECO:0000256" key="1">
    <source>
        <dbReference type="ARBA" id="ARBA00004871"/>
    </source>
</evidence>
<evidence type="ECO:0000259" key="4">
    <source>
        <dbReference type="Pfam" id="PF08501"/>
    </source>
</evidence>
<dbReference type="Gene3D" id="3.40.50.10860">
    <property type="entry name" value="Leucine Dehydrogenase, chain A, domain 1"/>
    <property type="match status" value="1"/>
</dbReference>
<dbReference type="InterPro" id="IPR046346">
    <property type="entry name" value="Aminoacid_DH-like_N_sf"/>
</dbReference>
<dbReference type="EMBL" id="QAAA01000026">
    <property type="protein sequence ID" value="PTN00676.1"/>
    <property type="molecule type" value="Genomic_DNA"/>
</dbReference>
<keyword evidence="7" id="KW-1185">Reference proteome</keyword>
<evidence type="ECO:0000259" key="5">
    <source>
        <dbReference type="Pfam" id="PF18317"/>
    </source>
</evidence>
<dbReference type="SUPFAM" id="SSF51735">
    <property type="entry name" value="NAD(P)-binding Rossmann-fold domains"/>
    <property type="match status" value="1"/>
</dbReference>
<name>A0A2T5BNX1_9RHOB</name>
<evidence type="ECO:0000256" key="3">
    <source>
        <dbReference type="ARBA" id="ARBA00023141"/>
    </source>
</evidence>
<dbReference type="SUPFAM" id="SSF53223">
    <property type="entry name" value="Aminoacid dehydrogenase-like, N-terminal domain"/>
    <property type="match status" value="1"/>
</dbReference>
<dbReference type="InterPro" id="IPR022893">
    <property type="entry name" value="Shikimate_DH_fam"/>
</dbReference>
<comment type="pathway">
    <text evidence="1">Metabolic intermediate biosynthesis; chorismate biosynthesis; chorismate from D-erythrose 4-phosphate and phosphoenolpyruvate: step 4/7.</text>
</comment>
<dbReference type="InterPro" id="IPR013708">
    <property type="entry name" value="Shikimate_DH-bd_N"/>
</dbReference>
<gene>
    <name evidence="6" type="ORF">C8N32_12622</name>
</gene>
<dbReference type="PANTHER" id="PTHR21089">
    <property type="entry name" value="SHIKIMATE DEHYDROGENASE"/>
    <property type="match status" value="1"/>
</dbReference>
<dbReference type="AlphaFoldDB" id="A0A2T5BNX1"/>
<dbReference type="Pfam" id="PF08501">
    <property type="entry name" value="Shikimate_dh_N"/>
    <property type="match status" value="1"/>
</dbReference>
<dbReference type="NCBIfam" id="NF009201">
    <property type="entry name" value="PRK12549.1"/>
    <property type="match status" value="1"/>
</dbReference>
<dbReference type="GO" id="GO:0004764">
    <property type="term" value="F:shikimate 3-dehydrogenase (NADP+) activity"/>
    <property type="evidence" value="ECO:0007669"/>
    <property type="project" value="InterPro"/>
</dbReference>
<dbReference type="Gene3D" id="3.40.50.720">
    <property type="entry name" value="NAD(P)-binding Rossmann-like Domain"/>
    <property type="match status" value="1"/>
</dbReference>
<dbReference type="InterPro" id="IPR041121">
    <property type="entry name" value="SDH_C"/>
</dbReference>